<dbReference type="Proteomes" id="UP000572754">
    <property type="component" value="Unassembled WGS sequence"/>
</dbReference>
<name>A0A8H5SZH4_FUSCI</name>
<evidence type="ECO:0000313" key="4">
    <source>
        <dbReference type="Proteomes" id="UP000572754"/>
    </source>
</evidence>
<evidence type="ECO:0000256" key="2">
    <source>
        <dbReference type="SAM" id="Phobius"/>
    </source>
</evidence>
<keyword evidence="2" id="KW-0472">Membrane</keyword>
<reference evidence="3 4" key="2">
    <citation type="submission" date="2020-05" db="EMBL/GenBank/DDBJ databases">
        <title>Identification and distribution of gene clusters putatively required for synthesis of sphingolipid metabolism inhibitors in phylogenetically diverse species of the filamentous fungus Fusarium.</title>
        <authorList>
            <person name="Kim H.-S."/>
            <person name="Busman M."/>
            <person name="Brown D.W."/>
            <person name="Divon H."/>
            <person name="Uhlig S."/>
            <person name="Proctor R.H."/>
        </authorList>
    </citation>
    <scope>NUCLEOTIDE SEQUENCE [LARGE SCALE GENOMIC DNA]</scope>
    <source>
        <strain evidence="3 4">NRRL 25331</strain>
    </source>
</reference>
<dbReference type="AlphaFoldDB" id="A0A8H5SZH4"/>
<protein>
    <submittedName>
        <fullName evidence="3">Uncharacterized protein</fullName>
    </submittedName>
</protein>
<comment type="caution">
    <text evidence="3">The sequence shown here is derived from an EMBL/GenBank/DDBJ whole genome shotgun (WGS) entry which is preliminary data.</text>
</comment>
<feature type="region of interest" description="Disordered" evidence="1">
    <location>
        <begin position="37"/>
        <end position="58"/>
    </location>
</feature>
<feature type="transmembrane region" description="Helical" evidence="2">
    <location>
        <begin position="67"/>
        <end position="89"/>
    </location>
</feature>
<evidence type="ECO:0000256" key="1">
    <source>
        <dbReference type="SAM" id="MobiDB-lite"/>
    </source>
</evidence>
<gene>
    <name evidence="3" type="ORF">FCIRC_12368</name>
</gene>
<keyword evidence="4" id="KW-1185">Reference proteome</keyword>
<feature type="region of interest" description="Disordered" evidence="1">
    <location>
        <begin position="1"/>
        <end position="21"/>
    </location>
</feature>
<keyword evidence="2" id="KW-0812">Transmembrane</keyword>
<keyword evidence="2" id="KW-1133">Transmembrane helix</keyword>
<reference evidence="4" key="1">
    <citation type="journal article" date="2020" name="BMC Genomics">
        <title>Correction to: Identification and distribution of gene clusters required for synthesis of sphingolipid metabolism inhibitors in diverse species of the filamentous fungus Fusarium.</title>
        <authorList>
            <person name="Kim H.S."/>
            <person name="Lohmar J.M."/>
            <person name="Busman M."/>
            <person name="Brown D.W."/>
            <person name="Naumann T.A."/>
            <person name="Divon H.H."/>
            <person name="Lysoe E."/>
            <person name="Uhlig S."/>
            <person name="Proctor R.H."/>
        </authorList>
    </citation>
    <scope>NUCLEOTIDE SEQUENCE [LARGE SCALE GENOMIC DNA]</scope>
    <source>
        <strain evidence="4">NRRL 25331</strain>
    </source>
</reference>
<organism evidence="3 4">
    <name type="scientific">Fusarium circinatum</name>
    <name type="common">Pitch canker fungus</name>
    <name type="synonym">Gibberella circinata</name>
    <dbReference type="NCBI Taxonomy" id="48490"/>
    <lineage>
        <taxon>Eukaryota</taxon>
        <taxon>Fungi</taxon>
        <taxon>Dikarya</taxon>
        <taxon>Ascomycota</taxon>
        <taxon>Pezizomycotina</taxon>
        <taxon>Sordariomycetes</taxon>
        <taxon>Hypocreomycetidae</taxon>
        <taxon>Hypocreales</taxon>
        <taxon>Nectriaceae</taxon>
        <taxon>Fusarium</taxon>
        <taxon>Fusarium fujikuroi species complex</taxon>
    </lineage>
</organism>
<evidence type="ECO:0000313" key="3">
    <source>
        <dbReference type="EMBL" id="KAF5659774.1"/>
    </source>
</evidence>
<dbReference type="EMBL" id="JAAQPE010000536">
    <property type="protein sequence ID" value="KAF5659774.1"/>
    <property type="molecule type" value="Genomic_DNA"/>
</dbReference>
<sequence>MRNTQTQIDGSNNDAIQTGRSLNRDRLSRRALLFPPSVRAPVPRPPSPLESTDVPTERPSRFRRRPCYIMCSIMALVVIGSGVLGIYYTIRFDRMGDGFTAASWIVAIGAMALAGPMARHYPHCSCWRPTTPYYHAMHRISTLPVS</sequence>
<accession>A0A8H5SZH4</accession>
<feature type="transmembrane region" description="Helical" evidence="2">
    <location>
        <begin position="101"/>
        <end position="118"/>
    </location>
</feature>
<proteinExistence type="predicted"/>